<dbReference type="AlphaFoldDB" id="A0A1W1GVA8"/>
<sequence length="392" mass="42892">MPATPRLPALRRRDGHHARVTYEELFFDLVYVFAVTQLSHHLLHHLGLLGVLQTLVLWFAVWLGWQYACWVSNWFDPEAPRIRGLLFVTMLLALLMSSSIPEAFAGRAWMFAGAYATMQVGRTLFVLLEVGRSHPLAANFRRMLAWVSVSACFWLAGASVEGNARLALWAVAVACEYISPMFGFAFPGLGRSRTREWTIEGGHLAERCQLFVIVALGETLLATGGVLSEVEHWSGAVVSAVLATFAGTIAMWWLYFGISSRDATDTITRSDDPGRIGAYFHYVHALLIAGIIATAVGNDLVMDEPEARVTLAYAAMLAAGPLIYLLGSALYKRAVYGRVPRSHLVGAGVLVVLGFVLPWMHLLAAGWLTSIVLLAVGLADTRLKRNIAAARG</sequence>
<feature type="transmembrane region" description="Helical" evidence="1">
    <location>
        <begin position="276"/>
        <end position="297"/>
    </location>
</feature>
<feature type="transmembrane region" description="Helical" evidence="1">
    <location>
        <begin position="210"/>
        <end position="227"/>
    </location>
</feature>
<proteinExistence type="predicted"/>
<protein>
    <submittedName>
        <fullName evidence="2">Low temperature requirement protein LtrA</fullName>
    </submittedName>
</protein>
<feature type="transmembrane region" description="Helical" evidence="1">
    <location>
        <begin position="309"/>
        <end position="331"/>
    </location>
</feature>
<dbReference type="PANTHER" id="PTHR36840:SF1">
    <property type="entry name" value="BLL5714 PROTEIN"/>
    <property type="match status" value="1"/>
</dbReference>
<accession>A0A1W1GVA8</accession>
<keyword evidence="1" id="KW-1133">Transmembrane helix</keyword>
<keyword evidence="1" id="KW-0472">Membrane</keyword>
<name>A0A1W1GVA8_9GAMM</name>
<feature type="transmembrane region" description="Helical" evidence="1">
    <location>
        <begin position="82"/>
        <end position="100"/>
    </location>
</feature>
<feature type="transmembrane region" description="Helical" evidence="1">
    <location>
        <begin position="343"/>
        <end position="360"/>
    </location>
</feature>
<dbReference type="EMBL" id="FWEU01000001">
    <property type="protein sequence ID" value="SLM23198.1"/>
    <property type="molecule type" value="Genomic_DNA"/>
</dbReference>
<feature type="transmembrane region" description="Helical" evidence="1">
    <location>
        <begin position="166"/>
        <end position="189"/>
    </location>
</feature>
<feature type="transmembrane region" description="Helical" evidence="1">
    <location>
        <begin position="20"/>
        <end position="40"/>
    </location>
</feature>
<evidence type="ECO:0000313" key="3">
    <source>
        <dbReference type="Proteomes" id="UP000191133"/>
    </source>
</evidence>
<reference evidence="3" key="1">
    <citation type="submission" date="2016-10" db="EMBL/GenBank/DDBJ databases">
        <authorList>
            <person name="Varghese N."/>
        </authorList>
    </citation>
    <scope>NUCLEOTIDE SEQUENCE [LARGE SCALE GENOMIC DNA]</scope>
    <source>
        <strain evidence="3">92MFCol6.1</strain>
    </source>
</reference>
<dbReference type="RefSeq" id="WP_080148675.1">
    <property type="nucleotide sequence ID" value="NZ_CP079106.1"/>
</dbReference>
<evidence type="ECO:0000256" key="1">
    <source>
        <dbReference type="SAM" id="Phobius"/>
    </source>
</evidence>
<organism evidence="2 3">
    <name type="scientific">Stenotrophomonas indicatrix</name>
    <dbReference type="NCBI Taxonomy" id="2045451"/>
    <lineage>
        <taxon>Bacteria</taxon>
        <taxon>Pseudomonadati</taxon>
        <taxon>Pseudomonadota</taxon>
        <taxon>Gammaproteobacteria</taxon>
        <taxon>Lysobacterales</taxon>
        <taxon>Lysobacteraceae</taxon>
        <taxon>Stenotrophomonas</taxon>
    </lineage>
</organism>
<feature type="transmembrane region" description="Helical" evidence="1">
    <location>
        <begin position="46"/>
        <end position="70"/>
    </location>
</feature>
<dbReference type="InterPro" id="IPR010640">
    <property type="entry name" value="Low_temperature_requirement_A"/>
</dbReference>
<dbReference type="Pfam" id="PF06772">
    <property type="entry name" value="LtrA"/>
    <property type="match status" value="1"/>
</dbReference>
<dbReference type="Proteomes" id="UP000191133">
    <property type="component" value="Unassembled WGS sequence"/>
</dbReference>
<evidence type="ECO:0000313" key="2">
    <source>
        <dbReference type="EMBL" id="SLM23198.1"/>
    </source>
</evidence>
<feature type="transmembrane region" description="Helical" evidence="1">
    <location>
        <begin position="233"/>
        <end position="255"/>
    </location>
</feature>
<dbReference type="PANTHER" id="PTHR36840">
    <property type="entry name" value="BLL5714 PROTEIN"/>
    <property type="match status" value="1"/>
</dbReference>
<keyword evidence="1" id="KW-0812">Transmembrane</keyword>
<gene>
    <name evidence="2" type="ORF">SAMN04488690_0886</name>
</gene>